<dbReference type="RefSeq" id="WP_120318924.1">
    <property type="nucleotide sequence ID" value="NZ_BAAALB010000030.1"/>
</dbReference>
<evidence type="ECO:0000313" key="2">
    <source>
        <dbReference type="EMBL" id="GIF91357.1"/>
    </source>
</evidence>
<sequence>MERISRVWAAVVTGFLATVLIPATAWAEETGVADIVRKKKSSFGFGSIFGLLCCLVVVAIIVGVVLLVMRSRKK</sequence>
<accession>A0A8J3K2R5</accession>
<dbReference type="AlphaFoldDB" id="A0A8J3K2R5"/>
<evidence type="ECO:0000256" key="1">
    <source>
        <dbReference type="SAM" id="Phobius"/>
    </source>
</evidence>
<feature type="transmembrane region" description="Helical" evidence="1">
    <location>
        <begin position="43"/>
        <end position="69"/>
    </location>
</feature>
<keyword evidence="1" id="KW-1133">Transmembrane helix</keyword>
<dbReference type="Proteomes" id="UP000619293">
    <property type="component" value="Unassembled WGS sequence"/>
</dbReference>
<dbReference type="EMBL" id="BONG01000031">
    <property type="protein sequence ID" value="GIF91357.1"/>
    <property type="molecule type" value="Genomic_DNA"/>
</dbReference>
<keyword evidence="1" id="KW-0472">Membrane</keyword>
<keyword evidence="1" id="KW-0812">Transmembrane</keyword>
<reference evidence="2 3" key="1">
    <citation type="submission" date="2021-01" db="EMBL/GenBank/DDBJ databases">
        <title>Whole genome shotgun sequence of Catellatospora chokoriensis NBRC 107358.</title>
        <authorList>
            <person name="Komaki H."/>
            <person name="Tamura T."/>
        </authorList>
    </citation>
    <scope>NUCLEOTIDE SEQUENCE [LARGE SCALE GENOMIC DNA]</scope>
    <source>
        <strain evidence="2 3">NBRC 107358</strain>
    </source>
</reference>
<comment type="caution">
    <text evidence="2">The sequence shown here is derived from an EMBL/GenBank/DDBJ whole genome shotgun (WGS) entry which is preliminary data.</text>
</comment>
<proteinExistence type="predicted"/>
<protein>
    <submittedName>
        <fullName evidence="2">Uncharacterized protein</fullName>
    </submittedName>
</protein>
<gene>
    <name evidence="2" type="ORF">Cch02nite_48010</name>
</gene>
<organism evidence="2 3">
    <name type="scientific">Catellatospora chokoriensis</name>
    <dbReference type="NCBI Taxonomy" id="310353"/>
    <lineage>
        <taxon>Bacteria</taxon>
        <taxon>Bacillati</taxon>
        <taxon>Actinomycetota</taxon>
        <taxon>Actinomycetes</taxon>
        <taxon>Micromonosporales</taxon>
        <taxon>Micromonosporaceae</taxon>
        <taxon>Catellatospora</taxon>
    </lineage>
</organism>
<name>A0A8J3K2R5_9ACTN</name>
<evidence type="ECO:0000313" key="3">
    <source>
        <dbReference type="Proteomes" id="UP000619293"/>
    </source>
</evidence>
<keyword evidence="3" id="KW-1185">Reference proteome</keyword>